<comment type="caution">
    <text evidence="1">The sequence shown here is derived from an EMBL/GenBank/DDBJ whole genome shotgun (WGS) entry which is preliminary data.</text>
</comment>
<evidence type="ECO:0000313" key="2">
    <source>
        <dbReference type="Proteomes" id="UP001562159"/>
    </source>
</evidence>
<sequence length="167" mass="18627">MSTSFIDNVFAEISPEQEQELFKALQNRQKANLEKMKRGFIESIRGIFEQAQAKGFTLTHDDVYFIRSEKQTKASKSDGDAKRIPRFFYLVDGVNYPVQGRMAKELVEKNLTPEQLLKAKVANPAHPAVEANKTALQKAKKEGVVAKKAPAKAPVKVAKKAPVKKGK</sequence>
<proteinExistence type="predicted"/>
<gene>
    <name evidence="1" type="ORF">AB7878_02360</name>
</gene>
<name>A0ABV4ALH4_9GAMM</name>
<dbReference type="EMBL" id="JBGBPY010000001">
    <property type="protein sequence ID" value="MEY2181247.1"/>
    <property type="molecule type" value="Genomic_DNA"/>
</dbReference>
<dbReference type="Proteomes" id="UP001562159">
    <property type="component" value="Unassembled WGS sequence"/>
</dbReference>
<accession>A0ABV4ALH4</accession>
<protein>
    <recommendedName>
        <fullName evidence="3">Histone-like protein H-NS C-terminal domain-containing protein</fullName>
    </recommendedName>
</protein>
<evidence type="ECO:0008006" key="3">
    <source>
        <dbReference type="Google" id="ProtNLM"/>
    </source>
</evidence>
<organism evidence="1 2">
    <name type="scientific">Rhodanobacter humi</name>
    <dbReference type="NCBI Taxonomy" id="1888173"/>
    <lineage>
        <taxon>Bacteria</taxon>
        <taxon>Pseudomonadati</taxon>
        <taxon>Pseudomonadota</taxon>
        <taxon>Gammaproteobacteria</taxon>
        <taxon>Lysobacterales</taxon>
        <taxon>Rhodanobacteraceae</taxon>
        <taxon>Rhodanobacter</taxon>
    </lineage>
</organism>
<evidence type="ECO:0000313" key="1">
    <source>
        <dbReference type="EMBL" id="MEY2181247.1"/>
    </source>
</evidence>
<keyword evidence="2" id="KW-1185">Reference proteome</keyword>
<reference evidence="1 2" key="1">
    <citation type="submission" date="2024-07" db="EMBL/GenBank/DDBJ databases">
        <title>Molecular mechanisms and environmental adaptations of flagellar loss and biofilm growth of Rhodanobacter under environmental stress.</title>
        <authorList>
            <person name="Chen M."/>
        </authorList>
    </citation>
    <scope>NUCLEOTIDE SEQUENCE [LARGE SCALE GENOMIC DNA]</scope>
    <source>
        <strain evidence="1 2">RS22</strain>
    </source>
</reference>